<dbReference type="GO" id="GO:0003677">
    <property type="term" value="F:DNA binding"/>
    <property type="evidence" value="ECO:0007669"/>
    <property type="project" value="InterPro"/>
</dbReference>
<feature type="domain" description="HTH cro/C1-type" evidence="2">
    <location>
        <begin position="17"/>
        <end position="60"/>
    </location>
</feature>
<dbReference type="EMBL" id="QRBB01000002">
    <property type="protein sequence ID" value="RDS75982.1"/>
    <property type="molecule type" value="Genomic_DNA"/>
</dbReference>
<dbReference type="InterPro" id="IPR010982">
    <property type="entry name" value="Lambda_DNA-bd_dom_sf"/>
</dbReference>
<dbReference type="AlphaFoldDB" id="A0A395LGR4"/>
<dbReference type="InterPro" id="IPR031856">
    <property type="entry name" value="YdaS_toxin-like"/>
</dbReference>
<feature type="compositionally biased region" description="Basic and acidic residues" evidence="1">
    <location>
        <begin position="57"/>
        <end position="70"/>
    </location>
</feature>
<gene>
    <name evidence="3" type="ORF">DL238_15030</name>
</gene>
<proteinExistence type="predicted"/>
<dbReference type="Gene3D" id="1.10.260.40">
    <property type="entry name" value="lambda repressor-like DNA-binding domains"/>
    <property type="match status" value="1"/>
</dbReference>
<feature type="compositionally biased region" description="Polar residues" evidence="1">
    <location>
        <begin position="73"/>
        <end position="85"/>
    </location>
</feature>
<comment type="caution">
    <text evidence="3">The sequence shown here is derived from an EMBL/GenBank/DDBJ whole genome shotgun (WGS) entry which is preliminary data.</text>
</comment>
<keyword evidence="4" id="KW-1185">Reference proteome</keyword>
<dbReference type="Proteomes" id="UP000254101">
    <property type="component" value="Unassembled WGS sequence"/>
</dbReference>
<dbReference type="PROSITE" id="PS50943">
    <property type="entry name" value="HTH_CROC1"/>
    <property type="match status" value="1"/>
</dbReference>
<dbReference type="RefSeq" id="WP_115493248.1">
    <property type="nucleotide sequence ID" value="NZ_JACHWW010000002.1"/>
</dbReference>
<evidence type="ECO:0000256" key="1">
    <source>
        <dbReference type="SAM" id="MobiDB-lite"/>
    </source>
</evidence>
<protein>
    <recommendedName>
        <fullName evidence="2">HTH cro/C1-type domain-containing protein</fullName>
    </recommendedName>
</protein>
<accession>A0A395LGR4</accession>
<sequence length="85" mass="9086">MSPPEALAHAVDLIGGQSAMGRLIGVSQASVWRWVDLKKHLPAEHVLKVEEATGVSRHDLRPDLYPREDASAETGSDNSSEGIAA</sequence>
<dbReference type="SUPFAM" id="SSF47413">
    <property type="entry name" value="lambda repressor-like DNA-binding domains"/>
    <property type="match status" value="1"/>
</dbReference>
<evidence type="ECO:0000313" key="3">
    <source>
        <dbReference type="EMBL" id="RDS75982.1"/>
    </source>
</evidence>
<evidence type="ECO:0000313" key="4">
    <source>
        <dbReference type="Proteomes" id="UP000254101"/>
    </source>
</evidence>
<feature type="region of interest" description="Disordered" evidence="1">
    <location>
        <begin position="57"/>
        <end position="85"/>
    </location>
</feature>
<name>A0A395LGR4_9SPHN</name>
<reference evidence="3 4" key="1">
    <citation type="submission" date="2018-07" db="EMBL/GenBank/DDBJ databases">
        <title>Erythrobacter nanhaiensis sp. nov., a novel member of the genus Erythrobacter isolated from the South China Sea.</title>
        <authorList>
            <person name="Chen X."/>
            <person name="Liu J."/>
        </authorList>
    </citation>
    <scope>NUCLEOTIDE SEQUENCE [LARGE SCALE GENOMIC DNA]</scope>
    <source>
        <strain evidence="3 4">S-5</strain>
    </source>
</reference>
<dbReference type="OrthoDB" id="8526323at2"/>
<dbReference type="Pfam" id="PF15943">
    <property type="entry name" value="YdaS_toxin"/>
    <property type="match status" value="1"/>
</dbReference>
<evidence type="ECO:0000259" key="2">
    <source>
        <dbReference type="PROSITE" id="PS50943"/>
    </source>
</evidence>
<dbReference type="InterPro" id="IPR001387">
    <property type="entry name" value="Cro/C1-type_HTH"/>
</dbReference>
<organism evidence="3 4">
    <name type="scientific">Alteriqipengyuania lutimaris</name>
    <dbReference type="NCBI Taxonomy" id="1538146"/>
    <lineage>
        <taxon>Bacteria</taxon>
        <taxon>Pseudomonadati</taxon>
        <taxon>Pseudomonadota</taxon>
        <taxon>Alphaproteobacteria</taxon>
        <taxon>Sphingomonadales</taxon>
        <taxon>Erythrobacteraceae</taxon>
        <taxon>Alteriqipengyuania</taxon>
    </lineage>
</organism>